<evidence type="ECO:0000256" key="1">
    <source>
        <dbReference type="ARBA" id="ARBA00005061"/>
    </source>
</evidence>
<feature type="binding site" evidence="7">
    <location>
        <position position="18"/>
    </location>
    <ligand>
        <name>Zn(2+)</name>
        <dbReference type="ChEBI" id="CHEBI:29105"/>
    </ligand>
</feature>
<feature type="binding site" evidence="7">
    <location>
        <position position="31"/>
    </location>
    <ligand>
        <name>Zn(2+)</name>
        <dbReference type="ChEBI" id="CHEBI:29105"/>
    </ligand>
</feature>
<dbReference type="SUPFAM" id="SSF55620">
    <property type="entry name" value="Tetrahydrobiopterin biosynthesis enzymes-like"/>
    <property type="match status" value="1"/>
</dbReference>
<evidence type="ECO:0000313" key="9">
    <source>
        <dbReference type="Proteomes" id="UP000198771"/>
    </source>
</evidence>
<evidence type="ECO:0000313" key="8">
    <source>
        <dbReference type="EMBL" id="SDB29461.1"/>
    </source>
</evidence>
<comment type="catalytic activity">
    <reaction evidence="4 5">
        <text>7,8-dihydroneopterin 3'-triphosphate + H2O = 6-carboxy-5,6,7,8-tetrahydropterin + triphosphate + acetaldehyde + 2 H(+)</text>
        <dbReference type="Rhea" id="RHEA:27966"/>
        <dbReference type="ChEBI" id="CHEBI:15343"/>
        <dbReference type="ChEBI" id="CHEBI:15377"/>
        <dbReference type="ChEBI" id="CHEBI:15378"/>
        <dbReference type="ChEBI" id="CHEBI:18036"/>
        <dbReference type="ChEBI" id="CHEBI:58462"/>
        <dbReference type="ChEBI" id="CHEBI:61032"/>
        <dbReference type="EC" id="4.1.2.50"/>
    </reaction>
</comment>
<sequence length="128" mass="14518">MGEGLWRLTVADHFSSAHQLRHYQGKCECLHGHNFAVQVQVQGRRLHPELGIVMDFKELKALLKTVLAELDHCNLNEMAEFSRINPSSENIARHIYQRLQTMLPGPEVIMHSVSVAEGPNSVAIYMED</sequence>
<accession>A0A1G6C9H5</accession>
<dbReference type="GO" id="GO:0070497">
    <property type="term" value="F:6-carboxytetrahydropterin synthase activity"/>
    <property type="evidence" value="ECO:0007669"/>
    <property type="project" value="UniProtKB-EC"/>
</dbReference>
<organism evidence="8 9">
    <name type="scientific">Desulfonatronum thiosulfatophilum</name>
    <dbReference type="NCBI Taxonomy" id="617002"/>
    <lineage>
        <taxon>Bacteria</taxon>
        <taxon>Pseudomonadati</taxon>
        <taxon>Thermodesulfobacteriota</taxon>
        <taxon>Desulfovibrionia</taxon>
        <taxon>Desulfovibrionales</taxon>
        <taxon>Desulfonatronaceae</taxon>
        <taxon>Desulfonatronum</taxon>
    </lineage>
</organism>
<keyword evidence="5" id="KW-0456">Lyase</keyword>
<dbReference type="RefSeq" id="WP_092119244.1">
    <property type="nucleotide sequence ID" value="NZ_FMXO01000007.1"/>
</dbReference>
<name>A0A1G6C9H5_9BACT</name>
<dbReference type="GO" id="GO:0046872">
    <property type="term" value="F:metal ion binding"/>
    <property type="evidence" value="ECO:0007669"/>
    <property type="project" value="UniProtKB-KW"/>
</dbReference>
<dbReference type="OrthoDB" id="9804698at2"/>
<dbReference type="NCBIfam" id="TIGR03367">
    <property type="entry name" value="queuosine_QueD"/>
    <property type="match status" value="1"/>
</dbReference>
<comment type="pathway">
    <text evidence="1 5">Purine metabolism; 7-cyano-7-deazaguanine biosynthesis.</text>
</comment>
<dbReference type="EMBL" id="FMXO01000007">
    <property type="protein sequence ID" value="SDB29461.1"/>
    <property type="molecule type" value="Genomic_DNA"/>
</dbReference>
<dbReference type="PANTHER" id="PTHR12589:SF8">
    <property type="entry name" value="6-CARBOXY-5,6,7,8-TETRAHYDROPTERIN SYNTHASE"/>
    <property type="match status" value="1"/>
</dbReference>
<evidence type="ECO:0000256" key="7">
    <source>
        <dbReference type="PIRSR" id="PIRSR006113-2"/>
    </source>
</evidence>
<dbReference type="PIRSF" id="PIRSF006113">
    <property type="entry name" value="PTP_synth"/>
    <property type="match status" value="1"/>
</dbReference>
<evidence type="ECO:0000256" key="5">
    <source>
        <dbReference type="PIRNR" id="PIRNR006113"/>
    </source>
</evidence>
<keyword evidence="5 7" id="KW-0479">Metal-binding</keyword>
<keyword evidence="5 7" id="KW-0862">Zinc</keyword>
<evidence type="ECO:0000256" key="2">
    <source>
        <dbReference type="ARBA" id="ARBA00008900"/>
    </source>
</evidence>
<dbReference type="STRING" id="617002.SAMN05660653_01416"/>
<gene>
    <name evidence="8" type="ORF">SAMN05660653_01416</name>
</gene>
<dbReference type="UniPathway" id="UPA00391"/>
<evidence type="ECO:0000256" key="3">
    <source>
        <dbReference type="ARBA" id="ARBA00018141"/>
    </source>
</evidence>
<evidence type="ECO:0000256" key="6">
    <source>
        <dbReference type="PIRSR" id="PIRSR006113-1"/>
    </source>
</evidence>
<feature type="binding site" evidence="7">
    <location>
        <position position="33"/>
    </location>
    <ligand>
        <name>Zn(2+)</name>
        <dbReference type="ChEBI" id="CHEBI:29105"/>
    </ligand>
</feature>
<dbReference type="GO" id="GO:0008616">
    <property type="term" value="P:tRNA queuosine(34) biosynthetic process"/>
    <property type="evidence" value="ECO:0007669"/>
    <property type="project" value="UniProtKB-KW"/>
</dbReference>
<feature type="active site" description="Charge relay system" evidence="6">
    <location>
        <position position="117"/>
    </location>
</feature>
<comment type="cofactor">
    <cofactor evidence="5 7">
        <name>Zn(2+)</name>
        <dbReference type="ChEBI" id="CHEBI:29105"/>
    </cofactor>
    <text evidence="5 7">Binds 1 zinc ion per subunit.</text>
</comment>
<feature type="active site" description="Charge relay system" evidence="6">
    <location>
        <position position="72"/>
    </location>
</feature>
<proteinExistence type="inferred from homology"/>
<dbReference type="EC" id="4.-.-.-" evidence="5"/>
<dbReference type="Gene3D" id="3.30.479.10">
    <property type="entry name" value="6-pyruvoyl tetrahydropterin synthase/QueD"/>
    <property type="match status" value="1"/>
</dbReference>
<feature type="active site" description="Proton acceptor" evidence="6">
    <location>
        <position position="27"/>
    </location>
</feature>
<dbReference type="Pfam" id="PF01242">
    <property type="entry name" value="PTPS"/>
    <property type="match status" value="1"/>
</dbReference>
<dbReference type="Proteomes" id="UP000198771">
    <property type="component" value="Unassembled WGS sequence"/>
</dbReference>
<keyword evidence="5" id="KW-0671">Queuosine biosynthesis</keyword>
<dbReference type="PANTHER" id="PTHR12589">
    <property type="entry name" value="PYRUVOYL TETRAHYDROBIOPTERIN SYNTHASE"/>
    <property type="match status" value="1"/>
</dbReference>
<reference evidence="8 9" key="1">
    <citation type="submission" date="2016-10" db="EMBL/GenBank/DDBJ databases">
        <authorList>
            <person name="de Groot N.N."/>
        </authorList>
    </citation>
    <scope>NUCLEOTIDE SEQUENCE [LARGE SCALE GENOMIC DNA]</scope>
    <source>
        <strain evidence="8 9">ASO4-2</strain>
    </source>
</reference>
<protein>
    <recommendedName>
        <fullName evidence="3 5">6-carboxy-5,6,7,8-tetrahydropterin synthase</fullName>
        <ecNumber evidence="5">4.-.-.-</ecNumber>
    </recommendedName>
</protein>
<keyword evidence="9" id="KW-1185">Reference proteome</keyword>
<evidence type="ECO:0000256" key="4">
    <source>
        <dbReference type="ARBA" id="ARBA00048807"/>
    </source>
</evidence>
<dbReference type="AlphaFoldDB" id="A0A1G6C9H5"/>
<dbReference type="InterPro" id="IPR007115">
    <property type="entry name" value="6-PTP_synth/QueD"/>
</dbReference>
<comment type="similarity">
    <text evidence="2 5">Belongs to the PTPS family. QueD subfamily.</text>
</comment>
<dbReference type="InterPro" id="IPR038418">
    <property type="entry name" value="6-PTP_synth/QueD_sf"/>
</dbReference>